<protein>
    <submittedName>
        <fullName evidence="2">Uncharacterized protein</fullName>
    </submittedName>
</protein>
<name>A0A832T6B8_9EURY</name>
<reference evidence="2" key="1">
    <citation type="journal article" date="2020" name="bioRxiv">
        <title>A rank-normalized archaeal taxonomy based on genome phylogeny resolves widespread incomplete and uneven classifications.</title>
        <authorList>
            <person name="Rinke C."/>
            <person name="Chuvochina M."/>
            <person name="Mussig A.J."/>
            <person name="Chaumeil P.-A."/>
            <person name="Waite D.W."/>
            <person name="Whitman W.B."/>
            <person name="Parks D.H."/>
            <person name="Hugenholtz P."/>
        </authorList>
    </citation>
    <scope>NUCLEOTIDE SEQUENCE</scope>
    <source>
        <strain evidence="2">UBA8853</strain>
    </source>
</reference>
<keyword evidence="1" id="KW-0812">Transmembrane</keyword>
<dbReference type="Proteomes" id="UP000619545">
    <property type="component" value="Unassembled WGS sequence"/>
</dbReference>
<evidence type="ECO:0000313" key="3">
    <source>
        <dbReference type="Proteomes" id="UP000619545"/>
    </source>
</evidence>
<evidence type="ECO:0000313" key="2">
    <source>
        <dbReference type="EMBL" id="HII70157.1"/>
    </source>
</evidence>
<proteinExistence type="predicted"/>
<feature type="transmembrane region" description="Helical" evidence="1">
    <location>
        <begin position="6"/>
        <end position="28"/>
    </location>
</feature>
<sequence>MTGTMIEEYLAAPIVEAVILGLACYVVVRKGLPALKSGESEIDERWVKATAHSVGAIVAVTVIVKLLGLDTPLTYRLALVCSLAVLAVGLCPRSGE</sequence>
<comment type="caution">
    <text evidence="2">The sequence shown here is derived from an EMBL/GenBank/DDBJ whole genome shotgun (WGS) entry which is preliminary data.</text>
</comment>
<organism evidence="2 3">
    <name type="scientific">Methanopyrus kandleri</name>
    <dbReference type="NCBI Taxonomy" id="2320"/>
    <lineage>
        <taxon>Archaea</taxon>
        <taxon>Methanobacteriati</taxon>
        <taxon>Methanobacteriota</taxon>
        <taxon>Methanomada group</taxon>
        <taxon>Methanopyri</taxon>
        <taxon>Methanopyrales</taxon>
        <taxon>Methanopyraceae</taxon>
        <taxon>Methanopyrus</taxon>
    </lineage>
</organism>
<evidence type="ECO:0000256" key="1">
    <source>
        <dbReference type="SAM" id="Phobius"/>
    </source>
</evidence>
<dbReference type="EMBL" id="DUJS01000002">
    <property type="protein sequence ID" value="HII70157.1"/>
    <property type="molecule type" value="Genomic_DNA"/>
</dbReference>
<accession>A0A832T6B8</accession>
<keyword evidence="1" id="KW-1133">Transmembrane helix</keyword>
<gene>
    <name evidence="2" type="ORF">HA336_02860</name>
</gene>
<keyword evidence="1" id="KW-0472">Membrane</keyword>
<dbReference type="AlphaFoldDB" id="A0A832T6B8"/>
<dbReference type="GeneID" id="41583397"/>
<dbReference type="RefSeq" id="WP_148679555.1">
    <property type="nucleotide sequence ID" value="NZ_DUJS01000002.1"/>
</dbReference>